<accession>A0A9D2IVQ4</accession>
<reference evidence="1" key="2">
    <citation type="submission" date="2021-04" db="EMBL/GenBank/DDBJ databases">
        <authorList>
            <person name="Gilroy R."/>
        </authorList>
    </citation>
    <scope>NUCLEOTIDE SEQUENCE</scope>
    <source>
        <strain evidence="1">CHK33-5263</strain>
    </source>
</reference>
<proteinExistence type="predicted"/>
<comment type="caution">
    <text evidence="1">The sequence shown here is derived from an EMBL/GenBank/DDBJ whole genome shotgun (WGS) entry which is preliminary data.</text>
</comment>
<dbReference type="Proteomes" id="UP000824044">
    <property type="component" value="Unassembled WGS sequence"/>
</dbReference>
<reference evidence="1" key="1">
    <citation type="journal article" date="2021" name="PeerJ">
        <title>Extensive microbial diversity within the chicken gut microbiome revealed by metagenomics and culture.</title>
        <authorList>
            <person name="Gilroy R."/>
            <person name="Ravi A."/>
            <person name="Getino M."/>
            <person name="Pursley I."/>
            <person name="Horton D.L."/>
            <person name="Alikhan N.F."/>
            <person name="Baker D."/>
            <person name="Gharbi K."/>
            <person name="Hall N."/>
            <person name="Watson M."/>
            <person name="Adriaenssens E.M."/>
            <person name="Foster-Nyarko E."/>
            <person name="Jarju S."/>
            <person name="Secka A."/>
            <person name="Antonio M."/>
            <person name="Oren A."/>
            <person name="Chaudhuri R.R."/>
            <person name="La Ragione R."/>
            <person name="Hildebrand F."/>
            <person name="Pallen M.J."/>
        </authorList>
    </citation>
    <scope>NUCLEOTIDE SEQUENCE</scope>
    <source>
        <strain evidence="1">CHK33-5263</strain>
    </source>
</reference>
<dbReference type="AlphaFoldDB" id="A0A9D2IVQ4"/>
<gene>
    <name evidence="1" type="ORF">H9812_05395</name>
</gene>
<name>A0A9D2IVQ4_9FIRM</name>
<dbReference type="EMBL" id="DXBS01000106">
    <property type="protein sequence ID" value="HIZ24884.1"/>
    <property type="molecule type" value="Genomic_DNA"/>
</dbReference>
<evidence type="ECO:0000313" key="1">
    <source>
        <dbReference type="EMBL" id="HIZ24884.1"/>
    </source>
</evidence>
<evidence type="ECO:0000313" key="2">
    <source>
        <dbReference type="Proteomes" id="UP000824044"/>
    </source>
</evidence>
<protein>
    <submittedName>
        <fullName evidence="1">Uncharacterized protein</fullName>
    </submittedName>
</protein>
<organism evidence="1 2">
    <name type="scientific">Candidatus Gallimonas intestinigallinarum</name>
    <dbReference type="NCBI Taxonomy" id="2838604"/>
    <lineage>
        <taxon>Bacteria</taxon>
        <taxon>Bacillati</taxon>
        <taxon>Bacillota</taxon>
        <taxon>Clostridia</taxon>
        <taxon>Candidatus Gallimonas</taxon>
    </lineage>
</organism>
<sequence length="76" mass="8468">MVKTTKTKTFDTDTATVVKKVVCGAYGDPAGYEMTMYLTPEGDYFLYTNGGAESAYKTEKITSYTKANAKKWLEEN</sequence>